<protein>
    <submittedName>
        <fullName evidence="2">Secondary thiamine-phosphate synthase</fullName>
    </submittedName>
</protein>
<dbReference type="AlphaFoldDB" id="A0AAJ0U2U9"/>
<accession>A0AAJ0U2U9</accession>
<evidence type="ECO:0000256" key="1">
    <source>
        <dbReference type="ARBA" id="ARBA00005534"/>
    </source>
</evidence>
<proteinExistence type="inferred from homology"/>
<dbReference type="InterPro" id="IPR035917">
    <property type="entry name" value="YjbQ-like_sf"/>
</dbReference>
<dbReference type="PANTHER" id="PTHR30615">
    <property type="entry name" value="UNCHARACTERIZED PROTEIN YJBQ-RELATED"/>
    <property type="match status" value="1"/>
</dbReference>
<dbReference type="InterPro" id="IPR001602">
    <property type="entry name" value="UPF0047_YjbQ-like"/>
</dbReference>
<keyword evidence="3" id="KW-1185">Reference proteome</keyword>
<dbReference type="RefSeq" id="WP_200345454.1">
    <property type="nucleotide sequence ID" value="NZ_NRSJ01000008.1"/>
</dbReference>
<sequence>MPRTRTHPDSSYRCDQQTLTLETRGRGTYNITNQVRELVQASGVRIGTCHCFVQHTSASLILCENADPTVRRDLEAFLARLVPDGDRLFDHTDEGPDDMPAHVRAILTKMDLTLPVSGGQCLLGTWQGIFLYEHRTDAHRRRVTLTIQGIA</sequence>
<comment type="similarity">
    <text evidence="1">Belongs to the UPF0047 family.</text>
</comment>
<reference evidence="2" key="1">
    <citation type="submission" date="2017-08" db="EMBL/GenBank/DDBJ databases">
        <authorList>
            <person name="Imhoff J.F."/>
            <person name="Rahn T."/>
            <person name="Kuenzel S."/>
            <person name="Neulinger S.C."/>
        </authorList>
    </citation>
    <scope>NUCLEOTIDE SEQUENCE</scope>
    <source>
        <strain evidence="2">DSM 11080</strain>
    </source>
</reference>
<name>A0AAJ0U2U9_9GAMM</name>
<comment type="caution">
    <text evidence="2">The sequence shown here is derived from an EMBL/GenBank/DDBJ whole genome shotgun (WGS) entry which is preliminary data.</text>
</comment>
<dbReference type="Proteomes" id="UP001296776">
    <property type="component" value="Unassembled WGS sequence"/>
</dbReference>
<dbReference type="PIRSF" id="PIRSF004681">
    <property type="entry name" value="UCP004681"/>
    <property type="match status" value="1"/>
</dbReference>
<dbReference type="Gene3D" id="2.60.120.460">
    <property type="entry name" value="YjbQ-like"/>
    <property type="match status" value="1"/>
</dbReference>
<evidence type="ECO:0000313" key="2">
    <source>
        <dbReference type="EMBL" id="MBK1704276.1"/>
    </source>
</evidence>
<reference evidence="2" key="2">
    <citation type="journal article" date="2020" name="Microorganisms">
        <title>Osmotic Adaptation and Compatible Solute Biosynthesis of Phototrophic Bacteria as Revealed from Genome Analyses.</title>
        <authorList>
            <person name="Imhoff J.F."/>
            <person name="Rahn T."/>
            <person name="Kunzel S."/>
            <person name="Keller A."/>
            <person name="Neulinger S.C."/>
        </authorList>
    </citation>
    <scope>NUCLEOTIDE SEQUENCE</scope>
    <source>
        <strain evidence="2">DSM 11080</strain>
    </source>
</reference>
<dbReference type="Pfam" id="PF01894">
    <property type="entry name" value="YjbQ"/>
    <property type="match status" value="1"/>
</dbReference>
<dbReference type="NCBIfam" id="TIGR00149">
    <property type="entry name" value="TIGR00149_YjbQ"/>
    <property type="match status" value="1"/>
</dbReference>
<evidence type="ECO:0000313" key="3">
    <source>
        <dbReference type="Proteomes" id="UP001296776"/>
    </source>
</evidence>
<organism evidence="2 3">
    <name type="scientific">Halochromatium glycolicum</name>
    <dbReference type="NCBI Taxonomy" id="85075"/>
    <lineage>
        <taxon>Bacteria</taxon>
        <taxon>Pseudomonadati</taxon>
        <taxon>Pseudomonadota</taxon>
        <taxon>Gammaproteobacteria</taxon>
        <taxon>Chromatiales</taxon>
        <taxon>Chromatiaceae</taxon>
        <taxon>Halochromatium</taxon>
    </lineage>
</organism>
<dbReference type="PANTHER" id="PTHR30615:SF8">
    <property type="entry name" value="UPF0047 PROTEIN C4A8.02C"/>
    <property type="match status" value="1"/>
</dbReference>
<dbReference type="SUPFAM" id="SSF111038">
    <property type="entry name" value="YjbQ-like"/>
    <property type="match status" value="1"/>
</dbReference>
<dbReference type="EMBL" id="NRSJ01000008">
    <property type="protein sequence ID" value="MBK1704276.1"/>
    <property type="molecule type" value="Genomic_DNA"/>
</dbReference>
<gene>
    <name evidence="2" type="ORF">CKO40_06865</name>
</gene>